<evidence type="ECO:0000313" key="10">
    <source>
        <dbReference type="EMBL" id="RPA97642.1"/>
    </source>
</evidence>
<dbReference type="Pfam" id="PF00080">
    <property type="entry name" value="Sod_Cu"/>
    <property type="match status" value="1"/>
</dbReference>
<comment type="catalytic activity">
    <reaction evidence="7">
        <text>2 superoxide + 2 H(+) = H2O2 + O2</text>
        <dbReference type="Rhea" id="RHEA:20696"/>
        <dbReference type="ChEBI" id="CHEBI:15378"/>
        <dbReference type="ChEBI" id="CHEBI:15379"/>
        <dbReference type="ChEBI" id="CHEBI:16240"/>
        <dbReference type="ChEBI" id="CHEBI:18421"/>
        <dbReference type="EC" id="1.15.1.1"/>
    </reaction>
</comment>
<keyword evidence="5" id="KW-0964">Secreted</keyword>
<accession>A0A3N4JHA2</accession>
<dbReference type="Proteomes" id="UP000276215">
    <property type="component" value="Unassembled WGS sequence"/>
</dbReference>
<dbReference type="SUPFAM" id="SSF49329">
    <property type="entry name" value="Cu,Zn superoxide dismutase-like"/>
    <property type="match status" value="1"/>
</dbReference>
<organism evidence="10 11">
    <name type="scientific">Choiromyces venosus 120613-1</name>
    <dbReference type="NCBI Taxonomy" id="1336337"/>
    <lineage>
        <taxon>Eukaryota</taxon>
        <taxon>Fungi</taxon>
        <taxon>Dikarya</taxon>
        <taxon>Ascomycota</taxon>
        <taxon>Pezizomycotina</taxon>
        <taxon>Pezizomycetes</taxon>
        <taxon>Pezizales</taxon>
        <taxon>Tuberaceae</taxon>
        <taxon>Choiromyces</taxon>
    </lineage>
</organism>
<sequence length="226" mass="22729">MQFKLLIVSAFFAASASASTGKLGDAAVITDNPAGASYVATFLNGTVTGSAKFSTAGNRTGVEVSLDLKGFKGATGPYAYHIHEQPVPASGNCNGTLGHLDPYQRGQVVDPCDPKFPATCEVGDLAGKHGKIPNSNGSTLEVYLVFVDNYISTKPGISAFIGNRSIVIHNGVGGRIACANLTVGGVKSPVAPSPSTGPVSPASGASAVTVSGFLGLAAFMVAALAL</sequence>
<dbReference type="GO" id="GO:0004784">
    <property type="term" value="F:superoxide dismutase activity"/>
    <property type="evidence" value="ECO:0007669"/>
    <property type="project" value="UniProtKB-EC"/>
</dbReference>
<keyword evidence="6" id="KW-0049">Antioxidant</keyword>
<feature type="domain" description="Superoxide dismutase copper/zinc binding" evidence="9">
    <location>
        <begin position="47"/>
        <end position="171"/>
    </location>
</feature>
<dbReference type="InterPro" id="IPR053257">
    <property type="entry name" value="Cu-only_SOD"/>
</dbReference>
<keyword evidence="8" id="KW-0732">Signal</keyword>
<dbReference type="GO" id="GO:0046872">
    <property type="term" value="F:metal ion binding"/>
    <property type="evidence" value="ECO:0007669"/>
    <property type="project" value="InterPro"/>
</dbReference>
<comment type="subcellular location">
    <subcellularLocation>
        <location evidence="1">Cell envelope</location>
    </subcellularLocation>
    <subcellularLocation>
        <location evidence="2">Secreted</location>
    </subcellularLocation>
</comment>
<evidence type="ECO:0000256" key="8">
    <source>
        <dbReference type="SAM" id="SignalP"/>
    </source>
</evidence>
<dbReference type="AlphaFoldDB" id="A0A3N4JHA2"/>
<comment type="similarity">
    <text evidence="3">Belongs to the Cu-Zn superoxide dismutase family.</text>
</comment>
<evidence type="ECO:0000256" key="5">
    <source>
        <dbReference type="ARBA" id="ARBA00022525"/>
    </source>
</evidence>
<name>A0A3N4JHA2_9PEZI</name>
<feature type="signal peptide" evidence="8">
    <location>
        <begin position="1"/>
        <end position="18"/>
    </location>
</feature>
<gene>
    <name evidence="10" type="ORF">L873DRAFT_1690059</name>
</gene>
<dbReference type="InterPro" id="IPR001424">
    <property type="entry name" value="SOD_Cu_Zn_dom"/>
</dbReference>
<feature type="chain" id="PRO_5018035641" description="superoxide dismutase" evidence="8">
    <location>
        <begin position="19"/>
        <end position="226"/>
    </location>
</feature>
<proteinExistence type="inferred from homology"/>
<evidence type="ECO:0000256" key="4">
    <source>
        <dbReference type="ARBA" id="ARBA00012682"/>
    </source>
</evidence>
<dbReference type="OrthoDB" id="159229at2759"/>
<dbReference type="InterPro" id="IPR036423">
    <property type="entry name" value="SOD-like_Cu/Zn_dom_sf"/>
</dbReference>
<dbReference type="PANTHER" id="PTHR20910">
    <property type="entry name" value="AGAP001623-PA"/>
    <property type="match status" value="1"/>
</dbReference>
<dbReference type="FunFam" id="2.60.40.200:FF:000007">
    <property type="entry name" value="Cell surface Cu-only superoxide dismutase 5"/>
    <property type="match status" value="1"/>
</dbReference>
<evidence type="ECO:0000313" key="11">
    <source>
        <dbReference type="Proteomes" id="UP000276215"/>
    </source>
</evidence>
<keyword evidence="11" id="KW-1185">Reference proteome</keyword>
<dbReference type="EMBL" id="ML120402">
    <property type="protein sequence ID" value="RPA97642.1"/>
    <property type="molecule type" value="Genomic_DNA"/>
</dbReference>
<reference evidence="10 11" key="1">
    <citation type="journal article" date="2018" name="Nat. Ecol. Evol.">
        <title>Pezizomycetes genomes reveal the molecular basis of ectomycorrhizal truffle lifestyle.</title>
        <authorList>
            <person name="Murat C."/>
            <person name="Payen T."/>
            <person name="Noel B."/>
            <person name="Kuo A."/>
            <person name="Morin E."/>
            <person name="Chen J."/>
            <person name="Kohler A."/>
            <person name="Krizsan K."/>
            <person name="Balestrini R."/>
            <person name="Da Silva C."/>
            <person name="Montanini B."/>
            <person name="Hainaut M."/>
            <person name="Levati E."/>
            <person name="Barry K.W."/>
            <person name="Belfiori B."/>
            <person name="Cichocki N."/>
            <person name="Clum A."/>
            <person name="Dockter R.B."/>
            <person name="Fauchery L."/>
            <person name="Guy J."/>
            <person name="Iotti M."/>
            <person name="Le Tacon F."/>
            <person name="Lindquist E.A."/>
            <person name="Lipzen A."/>
            <person name="Malagnac F."/>
            <person name="Mello A."/>
            <person name="Molinier V."/>
            <person name="Miyauchi S."/>
            <person name="Poulain J."/>
            <person name="Riccioni C."/>
            <person name="Rubini A."/>
            <person name="Sitrit Y."/>
            <person name="Splivallo R."/>
            <person name="Traeger S."/>
            <person name="Wang M."/>
            <person name="Zifcakova L."/>
            <person name="Wipf D."/>
            <person name="Zambonelli A."/>
            <person name="Paolocci F."/>
            <person name="Nowrousian M."/>
            <person name="Ottonello S."/>
            <person name="Baldrian P."/>
            <person name="Spatafora J.W."/>
            <person name="Henrissat B."/>
            <person name="Nagy L.G."/>
            <person name="Aury J.M."/>
            <person name="Wincker P."/>
            <person name="Grigoriev I.V."/>
            <person name="Bonfante P."/>
            <person name="Martin F.M."/>
        </authorList>
    </citation>
    <scope>NUCLEOTIDE SEQUENCE [LARGE SCALE GENOMIC DNA]</scope>
    <source>
        <strain evidence="10 11">120613-1</strain>
    </source>
</reference>
<evidence type="ECO:0000256" key="3">
    <source>
        <dbReference type="ARBA" id="ARBA00010457"/>
    </source>
</evidence>
<dbReference type="EC" id="1.15.1.1" evidence="4"/>
<evidence type="ECO:0000256" key="6">
    <source>
        <dbReference type="ARBA" id="ARBA00022862"/>
    </source>
</evidence>
<evidence type="ECO:0000256" key="1">
    <source>
        <dbReference type="ARBA" id="ARBA00004196"/>
    </source>
</evidence>
<protein>
    <recommendedName>
        <fullName evidence="4">superoxide dismutase</fullName>
        <ecNumber evidence="4">1.15.1.1</ecNumber>
    </recommendedName>
</protein>
<dbReference type="PANTHER" id="PTHR20910:SF1">
    <property type="entry name" value="SUPEROXIDE DISMUTASE COPPER_ZINC BINDING DOMAIN-CONTAINING PROTEIN"/>
    <property type="match status" value="1"/>
</dbReference>
<evidence type="ECO:0000259" key="9">
    <source>
        <dbReference type="Pfam" id="PF00080"/>
    </source>
</evidence>
<dbReference type="GO" id="GO:0005576">
    <property type="term" value="C:extracellular region"/>
    <property type="evidence" value="ECO:0007669"/>
    <property type="project" value="UniProtKB-SubCell"/>
</dbReference>
<dbReference type="STRING" id="1336337.A0A3N4JHA2"/>
<evidence type="ECO:0000256" key="7">
    <source>
        <dbReference type="ARBA" id="ARBA00049204"/>
    </source>
</evidence>
<evidence type="ECO:0000256" key="2">
    <source>
        <dbReference type="ARBA" id="ARBA00004613"/>
    </source>
</evidence>
<dbReference type="Gene3D" id="2.60.40.200">
    <property type="entry name" value="Superoxide dismutase, copper/zinc binding domain"/>
    <property type="match status" value="1"/>
</dbReference>